<accession>A0A2G2WZR8</accession>
<dbReference type="InterPro" id="IPR037175">
    <property type="entry name" value="KFase_sf"/>
</dbReference>
<dbReference type="SMR" id="A0A2G2WZR8"/>
<comment type="caution">
    <text evidence="5">The sequence shown here is derived from an EMBL/GenBank/DDBJ whole genome shotgun (WGS) entry which is preliminary data.</text>
</comment>
<dbReference type="Pfam" id="PF04199">
    <property type="entry name" value="Cyclase"/>
    <property type="match status" value="1"/>
</dbReference>
<protein>
    <recommendedName>
        <fullName evidence="7">Kynurenine formamidase</fullName>
    </recommendedName>
</protein>
<evidence type="ECO:0000313" key="5">
    <source>
        <dbReference type="EMBL" id="PHT50705.1"/>
    </source>
</evidence>
<comment type="similarity">
    <text evidence="2">Belongs to the Cyclase 1 superfamily.</text>
</comment>
<keyword evidence="3" id="KW-0964">Secreted</keyword>
<dbReference type="STRING" id="33114.A0A2G2WZR8"/>
<evidence type="ECO:0000256" key="3">
    <source>
        <dbReference type="ARBA" id="ARBA00022530"/>
    </source>
</evidence>
<name>A0A2G2WZR8_CAPBA</name>
<dbReference type="Gene3D" id="3.50.30.50">
    <property type="entry name" value="Putative cyclase"/>
    <property type="match status" value="1"/>
</dbReference>
<dbReference type="EMBL" id="MLFT02000004">
    <property type="protein sequence ID" value="PHT50705.1"/>
    <property type="molecule type" value="Genomic_DNA"/>
</dbReference>
<dbReference type="AlphaFoldDB" id="A0A2G2WZR8"/>
<organism evidence="5 6">
    <name type="scientific">Capsicum baccatum</name>
    <name type="common">Peruvian pepper</name>
    <dbReference type="NCBI Taxonomy" id="33114"/>
    <lineage>
        <taxon>Eukaryota</taxon>
        <taxon>Viridiplantae</taxon>
        <taxon>Streptophyta</taxon>
        <taxon>Embryophyta</taxon>
        <taxon>Tracheophyta</taxon>
        <taxon>Spermatophyta</taxon>
        <taxon>Magnoliopsida</taxon>
        <taxon>eudicotyledons</taxon>
        <taxon>Gunneridae</taxon>
        <taxon>Pentapetalae</taxon>
        <taxon>asterids</taxon>
        <taxon>lamiids</taxon>
        <taxon>Solanales</taxon>
        <taxon>Solanaceae</taxon>
        <taxon>Solanoideae</taxon>
        <taxon>Capsiceae</taxon>
        <taxon>Capsicum</taxon>
    </lineage>
</organism>
<evidence type="ECO:0000256" key="4">
    <source>
        <dbReference type="SAM" id="SignalP"/>
    </source>
</evidence>
<dbReference type="GO" id="GO:0004061">
    <property type="term" value="F:arylformamidase activity"/>
    <property type="evidence" value="ECO:0007669"/>
    <property type="project" value="InterPro"/>
</dbReference>
<dbReference type="PANTHER" id="PTHR31118">
    <property type="entry name" value="CYCLASE-LIKE PROTEIN 2"/>
    <property type="match status" value="1"/>
</dbReference>
<feature type="signal peptide" evidence="4">
    <location>
        <begin position="1"/>
        <end position="26"/>
    </location>
</feature>
<reference evidence="6" key="2">
    <citation type="journal article" date="2017" name="J. Anim. Genet.">
        <title>Multiple reference genome sequences of hot pepper reveal the massive evolution of plant disease resistance genes by retroduplication.</title>
        <authorList>
            <person name="Kim S."/>
            <person name="Park J."/>
            <person name="Yeom S.-I."/>
            <person name="Kim Y.-M."/>
            <person name="Seo E."/>
            <person name="Kim K.-T."/>
            <person name="Kim M.-S."/>
            <person name="Lee J.M."/>
            <person name="Cheong K."/>
            <person name="Shin H.-S."/>
            <person name="Kim S.-B."/>
            <person name="Han K."/>
            <person name="Lee J."/>
            <person name="Park M."/>
            <person name="Lee H.-A."/>
            <person name="Lee H.-Y."/>
            <person name="Lee Y."/>
            <person name="Oh S."/>
            <person name="Lee J.H."/>
            <person name="Choi E."/>
            <person name="Choi E."/>
            <person name="Lee S.E."/>
            <person name="Jeon J."/>
            <person name="Kim H."/>
            <person name="Choi G."/>
            <person name="Song H."/>
            <person name="Lee J."/>
            <person name="Lee S.-C."/>
            <person name="Kwon J.-K."/>
            <person name="Lee H.-Y."/>
            <person name="Koo N."/>
            <person name="Hong Y."/>
            <person name="Kim R.W."/>
            <person name="Kang W.-H."/>
            <person name="Huh J.H."/>
            <person name="Kang B.-C."/>
            <person name="Yang T.-J."/>
            <person name="Lee Y.-H."/>
            <person name="Bennetzen J.L."/>
            <person name="Choi D."/>
        </authorList>
    </citation>
    <scope>NUCLEOTIDE SEQUENCE [LARGE SCALE GENOMIC DNA]</scope>
    <source>
        <strain evidence="6">cv. PBC81</strain>
    </source>
</reference>
<dbReference type="GO" id="GO:0019441">
    <property type="term" value="P:L-tryptophan catabolic process to kynurenine"/>
    <property type="evidence" value="ECO:0007669"/>
    <property type="project" value="InterPro"/>
</dbReference>
<dbReference type="InterPro" id="IPR007325">
    <property type="entry name" value="KFase/CYL"/>
</dbReference>
<evidence type="ECO:0000256" key="1">
    <source>
        <dbReference type="ARBA" id="ARBA00004498"/>
    </source>
</evidence>
<reference evidence="5 6" key="1">
    <citation type="journal article" date="2017" name="Genome Biol.">
        <title>New reference genome sequences of hot pepper reveal the massive evolution of plant disease-resistance genes by retroduplication.</title>
        <authorList>
            <person name="Kim S."/>
            <person name="Park J."/>
            <person name="Yeom S.I."/>
            <person name="Kim Y.M."/>
            <person name="Seo E."/>
            <person name="Kim K.T."/>
            <person name="Kim M.S."/>
            <person name="Lee J.M."/>
            <person name="Cheong K."/>
            <person name="Shin H.S."/>
            <person name="Kim S.B."/>
            <person name="Han K."/>
            <person name="Lee J."/>
            <person name="Park M."/>
            <person name="Lee H.A."/>
            <person name="Lee H.Y."/>
            <person name="Lee Y."/>
            <person name="Oh S."/>
            <person name="Lee J.H."/>
            <person name="Choi E."/>
            <person name="Choi E."/>
            <person name="Lee S.E."/>
            <person name="Jeon J."/>
            <person name="Kim H."/>
            <person name="Choi G."/>
            <person name="Song H."/>
            <person name="Lee J."/>
            <person name="Lee S.C."/>
            <person name="Kwon J.K."/>
            <person name="Lee H.Y."/>
            <person name="Koo N."/>
            <person name="Hong Y."/>
            <person name="Kim R.W."/>
            <person name="Kang W.H."/>
            <person name="Huh J.H."/>
            <person name="Kang B.C."/>
            <person name="Yang T.J."/>
            <person name="Lee Y.H."/>
            <person name="Bennetzen J.L."/>
            <person name="Choi D."/>
        </authorList>
    </citation>
    <scope>NUCLEOTIDE SEQUENCE [LARGE SCALE GENOMIC DNA]</scope>
    <source>
        <strain evidence="6">cv. PBC81</strain>
    </source>
</reference>
<proteinExistence type="inferred from homology"/>
<keyword evidence="4" id="KW-0732">Signal</keyword>
<sequence length="267" mass="29518">MTNHNTSLFSSLLLLSLLALVSLASAHGTVSTYDLQKIKEEESYYRQKKVIDISHKYVPDLPSYASKKGLGDFLNLVGSIKNGSLVNLSTFKLSTHSGTHADAPGHFIDKLFDMGCDADSLDLRTLNGPVLVVDTPRDKNITAEVMRSLNIPRGVKRVLFRTSNTDKRLMHQKEFEPSYTAFTADGAEYLVQNTDIKLVGIDYLSVGINVRDDISKVHYALLGRKDIIPVEGLNLDNVVPGVYTVHCLPLRLVHGDGSPTRCILFQC</sequence>
<keyword evidence="6" id="KW-1185">Reference proteome</keyword>
<feature type="chain" id="PRO_5013901781" description="Kynurenine formamidase" evidence="4">
    <location>
        <begin position="27"/>
        <end position="267"/>
    </location>
</feature>
<dbReference type="SUPFAM" id="SSF102198">
    <property type="entry name" value="Putative cyclase"/>
    <property type="match status" value="1"/>
</dbReference>
<evidence type="ECO:0000313" key="6">
    <source>
        <dbReference type="Proteomes" id="UP000224567"/>
    </source>
</evidence>
<gene>
    <name evidence="5" type="ORF">CQW23_10452</name>
</gene>
<dbReference type="OrthoDB" id="7108654at2759"/>
<dbReference type="Proteomes" id="UP000224567">
    <property type="component" value="Unassembled WGS sequence"/>
</dbReference>
<comment type="subcellular location">
    <subcellularLocation>
        <location evidence="1">Secreted</location>
        <location evidence="1">Extracellular space</location>
        <location evidence="1">Extracellular matrix</location>
    </subcellularLocation>
</comment>
<evidence type="ECO:0000256" key="2">
    <source>
        <dbReference type="ARBA" id="ARBA00007865"/>
    </source>
</evidence>
<evidence type="ECO:0008006" key="7">
    <source>
        <dbReference type="Google" id="ProtNLM"/>
    </source>
</evidence>
<keyword evidence="3" id="KW-0272">Extracellular matrix</keyword>
<dbReference type="PANTHER" id="PTHR31118:SF18">
    <property type="entry name" value="KYNURENINE FORMAMIDASE-LIKE ISOFORM X1"/>
    <property type="match status" value="1"/>
</dbReference>